<dbReference type="GO" id="GO:0016020">
    <property type="term" value="C:membrane"/>
    <property type="evidence" value="ECO:0007669"/>
    <property type="project" value="UniProtKB-SubCell"/>
</dbReference>
<keyword evidence="2 6" id="KW-0812">Transmembrane</keyword>
<evidence type="ECO:0000256" key="6">
    <source>
        <dbReference type="SAM" id="Phobius"/>
    </source>
</evidence>
<feature type="transmembrane region" description="Helical" evidence="6">
    <location>
        <begin position="56"/>
        <end position="82"/>
    </location>
</feature>
<comment type="subcellular location">
    <subcellularLocation>
        <location evidence="1">Membrane</location>
        <topology evidence="1">Multi-pass membrane protein</topology>
    </subcellularLocation>
</comment>
<evidence type="ECO:0000256" key="5">
    <source>
        <dbReference type="SAM" id="MobiDB-lite"/>
    </source>
</evidence>
<feature type="transmembrane region" description="Helical" evidence="6">
    <location>
        <begin position="217"/>
        <end position="238"/>
    </location>
</feature>
<proteinExistence type="predicted"/>
<feature type="region of interest" description="Disordered" evidence="5">
    <location>
        <begin position="1"/>
        <end position="21"/>
    </location>
</feature>
<keyword evidence="4 6" id="KW-0472">Membrane</keyword>
<feature type="compositionally biased region" description="Polar residues" evidence="5">
    <location>
        <begin position="1"/>
        <end position="14"/>
    </location>
</feature>
<evidence type="ECO:0000313" key="8">
    <source>
        <dbReference type="EMBL" id="SLJ86694.1"/>
    </source>
</evidence>
<dbReference type="Proteomes" id="UP000190989">
    <property type="component" value="Unassembled WGS sequence"/>
</dbReference>
<gene>
    <name evidence="8" type="ORF">SAMN06295987_101346</name>
</gene>
<dbReference type="PANTHER" id="PTHR31086">
    <property type="entry name" value="ALUMINUM-ACTIVATED MALATE TRANSPORTER 10"/>
    <property type="match status" value="1"/>
</dbReference>
<dbReference type="RefSeq" id="WP_245828788.1">
    <property type="nucleotide sequence ID" value="NZ_FVZE01000001.1"/>
</dbReference>
<dbReference type="Pfam" id="PF13515">
    <property type="entry name" value="FUSC_2"/>
    <property type="match status" value="2"/>
</dbReference>
<feature type="transmembrane region" description="Helical" evidence="6">
    <location>
        <begin position="178"/>
        <end position="196"/>
    </location>
</feature>
<dbReference type="EMBL" id="FVZE01000001">
    <property type="protein sequence ID" value="SLJ86694.1"/>
    <property type="molecule type" value="Genomic_DNA"/>
</dbReference>
<feature type="transmembrane region" description="Helical" evidence="6">
    <location>
        <begin position="281"/>
        <end position="310"/>
    </location>
</feature>
<feature type="transmembrane region" description="Helical" evidence="6">
    <location>
        <begin position="354"/>
        <end position="374"/>
    </location>
</feature>
<evidence type="ECO:0000256" key="3">
    <source>
        <dbReference type="ARBA" id="ARBA00022989"/>
    </source>
</evidence>
<reference evidence="9" key="1">
    <citation type="submission" date="2017-02" db="EMBL/GenBank/DDBJ databases">
        <authorList>
            <person name="Varghese N."/>
            <person name="Submissions S."/>
        </authorList>
    </citation>
    <scope>NUCLEOTIDE SEQUENCE [LARGE SCALE GENOMIC DNA]</scope>
    <source>
        <strain evidence="9">SM117</strain>
    </source>
</reference>
<feature type="domain" description="Integral membrane bound transporter" evidence="7">
    <location>
        <begin position="251"/>
        <end position="363"/>
    </location>
</feature>
<name>A0A1U6GT85_9SPHN</name>
<feature type="transmembrane region" description="Helical" evidence="6">
    <location>
        <begin position="322"/>
        <end position="342"/>
    </location>
</feature>
<feature type="transmembrane region" description="Helical" evidence="6">
    <location>
        <begin position="120"/>
        <end position="137"/>
    </location>
</feature>
<evidence type="ECO:0000256" key="1">
    <source>
        <dbReference type="ARBA" id="ARBA00004141"/>
    </source>
</evidence>
<dbReference type="InterPro" id="IPR049453">
    <property type="entry name" value="Memb_transporter_dom"/>
</dbReference>
<evidence type="ECO:0000256" key="4">
    <source>
        <dbReference type="ARBA" id="ARBA00023136"/>
    </source>
</evidence>
<dbReference type="AlphaFoldDB" id="A0A1U6GT85"/>
<keyword evidence="3 6" id="KW-1133">Transmembrane helix</keyword>
<accession>A0A1U6GT85</accession>
<evidence type="ECO:0000256" key="2">
    <source>
        <dbReference type="ARBA" id="ARBA00022692"/>
    </source>
</evidence>
<dbReference type="STRING" id="428990.SAMN06295987_101346"/>
<feature type="transmembrane region" description="Helical" evidence="6">
    <location>
        <begin position="94"/>
        <end position="114"/>
    </location>
</feature>
<organism evidence="8 9">
    <name type="scientific">Novosphingobium mathurense</name>
    <dbReference type="NCBI Taxonomy" id="428990"/>
    <lineage>
        <taxon>Bacteria</taxon>
        <taxon>Pseudomonadati</taxon>
        <taxon>Pseudomonadota</taxon>
        <taxon>Alphaproteobacteria</taxon>
        <taxon>Sphingomonadales</taxon>
        <taxon>Sphingomonadaceae</taxon>
        <taxon>Novosphingobium</taxon>
    </lineage>
</organism>
<keyword evidence="9" id="KW-1185">Reference proteome</keyword>
<protein>
    <submittedName>
        <fullName evidence="8">Fusaric acid resistance protein-like</fullName>
    </submittedName>
</protein>
<feature type="transmembrane region" description="Helical" evidence="6">
    <location>
        <begin position="244"/>
        <end position="269"/>
    </location>
</feature>
<feature type="domain" description="Integral membrane bound transporter" evidence="7">
    <location>
        <begin position="58"/>
        <end position="184"/>
    </location>
</feature>
<sequence length="391" mass="41172">MPPSPQETRTQTLPDTDDAGSAGLLARTNARIRDELRALITPGPRMADEWACVASVLLAIVFAHLIGAKMIAWAAFSAFVLLKSDVGETLLRGVLRMVGTSIGILLAVFLVPFAEESLPLAMVCAGVIGALGLYGMLTARRAYAWLLFGLTFEMILLDKLERPGLDTLDFAHTRLLEVGAGTAACTIVSIAAALLARQKWLGFKPDKPQRITWNPVAARHAAQAGLALAALPALHAVLGLREMVQAGITIIFVMIVPVSGIGPSGFVPVTRRLFHRALGSLAGGALALGVLAIAHGSPALLIAGTCLGIVLGRHIENGLPSVTYIGLQFTLTVLIVLIPDSYENVAIAPAVTRLVSVFIGMMVLEPVLLAWHLIAPRKAPGEHGTAPSDGE</sequence>
<evidence type="ECO:0000259" key="7">
    <source>
        <dbReference type="Pfam" id="PF13515"/>
    </source>
</evidence>
<evidence type="ECO:0000313" key="9">
    <source>
        <dbReference type="Proteomes" id="UP000190989"/>
    </source>
</evidence>